<dbReference type="AlphaFoldDB" id="A0A4P7N5G9"/>
<evidence type="ECO:0000313" key="1">
    <source>
        <dbReference type="EMBL" id="QBZ56802.1"/>
    </source>
</evidence>
<feature type="non-terminal residue" evidence="1">
    <location>
        <position position="1"/>
    </location>
</feature>
<protein>
    <submittedName>
        <fullName evidence="1">Uncharacterized protein</fullName>
    </submittedName>
</protein>
<accession>A0A4P7N5G9</accession>
<sequence length="159" mass="17807">WLEINQSANSENSKKQVCVFFNGHDNLKVQLDQCFMFLDEVYIRGTDLKLPIYYRATVTLGAGLTKNRFVQEAIPKSQHRSELATSSTGLYLKSALILNAVSPFGKYRANGLLIKNTFGRAILAQLGNGRRHFLRMRLGILTACTGRATVLQLRVARST</sequence>
<organism evidence="1 2">
    <name type="scientific">Pyricularia oryzae</name>
    <name type="common">Rice blast fungus</name>
    <name type="synonym">Magnaporthe oryzae</name>
    <dbReference type="NCBI Taxonomy" id="318829"/>
    <lineage>
        <taxon>Eukaryota</taxon>
        <taxon>Fungi</taxon>
        <taxon>Dikarya</taxon>
        <taxon>Ascomycota</taxon>
        <taxon>Pezizomycotina</taxon>
        <taxon>Sordariomycetes</taxon>
        <taxon>Sordariomycetidae</taxon>
        <taxon>Magnaporthales</taxon>
        <taxon>Pyriculariaceae</taxon>
        <taxon>Pyricularia</taxon>
    </lineage>
</organism>
<reference evidence="1 2" key="1">
    <citation type="journal article" date="2019" name="Mol. Biol. Evol.">
        <title>Blast fungal genomes show frequent chromosomal changes, gene gains and losses, and effector gene turnover.</title>
        <authorList>
            <person name="Gomez Luciano L.B."/>
            <person name="Jason Tsai I."/>
            <person name="Chuma I."/>
            <person name="Tosa Y."/>
            <person name="Chen Y.H."/>
            <person name="Li J.Y."/>
            <person name="Li M.Y."/>
            <person name="Jade Lu M.Y."/>
            <person name="Nakayashiki H."/>
            <person name="Li W.H."/>
        </authorList>
    </citation>
    <scope>NUCLEOTIDE SEQUENCE [LARGE SCALE GENOMIC DNA]</scope>
    <source>
        <strain evidence="1">MZ5-1-6</strain>
    </source>
</reference>
<proteinExistence type="predicted"/>
<feature type="non-terminal residue" evidence="1">
    <location>
        <position position="159"/>
    </location>
</feature>
<gene>
    <name evidence="1" type="ORF">PoMZ_01718</name>
</gene>
<dbReference type="Proteomes" id="UP000294847">
    <property type="component" value="Chromosome 2"/>
</dbReference>
<dbReference type="EMBL" id="CP034205">
    <property type="protein sequence ID" value="QBZ56802.1"/>
    <property type="molecule type" value="Genomic_DNA"/>
</dbReference>
<name>A0A4P7N5G9_PYROR</name>
<evidence type="ECO:0000313" key="2">
    <source>
        <dbReference type="Proteomes" id="UP000294847"/>
    </source>
</evidence>